<comment type="caution">
    <text evidence="1">The sequence shown here is derived from an EMBL/GenBank/DDBJ whole genome shotgun (WGS) entry which is preliminary data.</text>
</comment>
<accession>A0A4S2DBZ4</accession>
<dbReference type="AlphaFoldDB" id="A0A4S2DBZ4"/>
<evidence type="ECO:0000313" key="1">
    <source>
        <dbReference type="EMBL" id="TGY38273.1"/>
    </source>
</evidence>
<gene>
    <name evidence="1" type="ORF">E5353_07190</name>
</gene>
<proteinExistence type="predicted"/>
<dbReference type="EMBL" id="SRYX01000020">
    <property type="protein sequence ID" value="TGY38273.1"/>
    <property type="molecule type" value="Genomic_DNA"/>
</dbReference>
<evidence type="ECO:0000313" key="2">
    <source>
        <dbReference type="Proteomes" id="UP000309566"/>
    </source>
</evidence>
<reference evidence="1 2" key="1">
    <citation type="submission" date="2019-04" db="EMBL/GenBank/DDBJ databases">
        <title>Microbes associate with the intestines of laboratory mice.</title>
        <authorList>
            <person name="Navarre W."/>
            <person name="Wong E."/>
            <person name="Huang K."/>
            <person name="Tropini C."/>
            <person name="Ng K."/>
            <person name="Yu B."/>
        </authorList>
    </citation>
    <scope>NUCLEOTIDE SEQUENCE [LARGE SCALE GENOMIC DNA]</scope>
    <source>
        <strain evidence="1 2">NM63_1-25</strain>
    </source>
</reference>
<organism evidence="1 2">
    <name type="scientific">Bacteroides caecimuris</name>
    <dbReference type="NCBI Taxonomy" id="1796613"/>
    <lineage>
        <taxon>Bacteria</taxon>
        <taxon>Pseudomonadati</taxon>
        <taxon>Bacteroidota</taxon>
        <taxon>Bacteroidia</taxon>
        <taxon>Bacteroidales</taxon>
        <taxon>Bacteroidaceae</taxon>
        <taxon>Bacteroides</taxon>
    </lineage>
</organism>
<name>A0A4S2DBZ4_9BACE</name>
<protein>
    <submittedName>
        <fullName evidence="1">Uncharacterized protein</fullName>
    </submittedName>
</protein>
<dbReference type="Proteomes" id="UP000309566">
    <property type="component" value="Unassembled WGS sequence"/>
</dbReference>
<sequence>MRNIELRYKKWYGWRSVKLLIPSTYSEMSPVQFLASIRLSKGWIDEMTFFVQFFGIKKKQLLKLEAYQLYKLAELMDFLKDVRSPYQEFYIESLSGKLLAPPAKLRGVCFQQFMTVDTFFSWYVSTENVEYLNRFVAALYLKGNESYFPEKGEKGLDLEGRVKMVAKLPFDLKYSILINWALIKSWLGHSFVHLFPPAEPSENSRGDKVKAKPTNWLSIFDQFVGDNIADIPSYKALPCMDAFRLLNKRIKEAKKR</sequence>
<dbReference type="RefSeq" id="WP_135999399.1">
    <property type="nucleotide sequence ID" value="NZ_CAQOQR010000197.1"/>
</dbReference>